<accession>A0A6G1GTA0</accession>
<dbReference type="EMBL" id="ML977171">
    <property type="protein sequence ID" value="KAF1984010.1"/>
    <property type="molecule type" value="Genomic_DNA"/>
</dbReference>
<keyword evidence="3" id="KW-1185">Reference proteome</keyword>
<gene>
    <name evidence="2" type="ORF">K402DRAFT_396206</name>
</gene>
<dbReference type="Proteomes" id="UP000800041">
    <property type="component" value="Unassembled WGS sequence"/>
</dbReference>
<dbReference type="AlphaFoldDB" id="A0A6G1GTA0"/>
<name>A0A6G1GTA0_9PEZI</name>
<feature type="compositionally biased region" description="Acidic residues" evidence="1">
    <location>
        <begin position="82"/>
        <end position="101"/>
    </location>
</feature>
<evidence type="ECO:0000313" key="2">
    <source>
        <dbReference type="EMBL" id="KAF1984010.1"/>
    </source>
</evidence>
<evidence type="ECO:0000313" key="3">
    <source>
        <dbReference type="Proteomes" id="UP000800041"/>
    </source>
</evidence>
<protein>
    <submittedName>
        <fullName evidence="2">Uncharacterized protein</fullName>
    </submittedName>
</protein>
<proteinExistence type="predicted"/>
<feature type="region of interest" description="Disordered" evidence="1">
    <location>
        <begin position="76"/>
        <end position="101"/>
    </location>
</feature>
<sequence length="101" mass="11046">MEGAEAGAKDDEEGERGRKRARDEGGDGALGEVDLEVRKERKRHWSEESVVGDASVGTKGDRGNCRLEVCETCHGGQVVGDWGEDGDVDEDDEDEHEDEDE</sequence>
<feature type="region of interest" description="Disordered" evidence="1">
    <location>
        <begin position="1"/>
        <end position="63"/>
    </location>
</feature>
<organism evidence="2 3">
    <name type="scientific">Aulographum hederae CBS 113979</name>
    <dbReference type="NCBI Taxonomy" id="1176131"/>
    <lineage>
        <taxon>Eukaryota</taxon>
        <taxon>Fungi</taxon>
        <taxon>Dikarya</taxon>
        <taxon>Ascomycota</taxon>
        <taxon>Pezizomycotina</taxon>
        <taxon>Dothideomycetes</taxon>
        <taxon>Pleosporomycetidae</taxon>
        <taxon>Aulographales</taxon>
        <taxon>Aulographaceae</taxon>
    </lineage>
</organism>
<evidence type="ECO:0000256" key="1">
    <source>
        <dbReference type="SAM" id="MobiDB-lite"/>
    </source>
</evidence>
<reference evidence="2" key="1">
    <citation type="journal article" date="2020" name="Stud. Mycol.">
        <title>101 Dothideomycetes genomes: a test case for predicting lifestyles and emergence of pathogens.</title>
        <authorList>
            <person name="Haridas S."/>
            <person name="Albert R."/>
            <person name="Binder M."/>
            <person name="Bloem J."/>
            <person name="Labutti K."/>
            <person name="Salamov A."/>
            <person name="Andreopoulos B."/>
            <person name="Baker S."/>
            <person name="Barry K."/>
            <person name="Bills G."/>
            <person name="Bluhm B."/>
            <person name="Cannon C."/>
            <person name="Castanera R."/>
            <person name="Culley D."/>
            <person name="Daum C."/>
            <person name="Ezra D."/>
            <person name="Gonzalez J."/>
            <person name="Henrissat B."/>
            <person name="Kuo A."/>
            <person name="Liang C."/>
            <person name="Lipzen A."/>
            <person name="Lutzoni F."/>
            <person name="Magnuson J."/>
            <person name="Mondo S."/>
            <person name="Nolan M."/>
            <person name="Ohm R."/>
            <person name="Pangilinan J."/>
            <person name="Park H.-J."/>
            <person name="Ramirez L."/>
            <person name="Alfaro M."/>
            <person name="Sun H."/>
            <person name="Tritt A."/>
            <person name="Yoshinaga Y."/>
            <person name="Zwiers L.-H."/>
            <person name="Turgeon B."/>
            <person name="Goodwin S."/>
            <person name="Spatafora J."/>
            <person name="Crous P."/>
            <person name="Grigoriev I."/>
        </authorList>
    </citation>
    <scope>NUCLEOTIDE SEQUENCE</scope>
    <source>
        <strain evidence="2">CBS 113979</strain>
    </source>
</reference>